<dbReference type="EC" id="3.2.1.-" evidence="3"/>
<dbReference type="InterPro" id="IPR008928">
    <property type="entry name" value="6-hairpin_glycosidase_sf"/>
</dbReference>
<keyword evidence="4" id="KW-1185">Reference proteome</keyword>
<dbReference type="EMBL" id="CP138858">
    <property type="protein sequence ID" value="WPJ97016.1"/>
    <property type="molecule type" value="Genomic_DNA"/>
</dbReference>
<dbReference type="Pfam" id="PF04685">
    <property type="entry name" value="DUF608"/>
    <property type="match status" value="1"/>
</dbReference>
<accession>A0ABZ0RLC4</accession>
<evidence type="ECO:0000259" key="2">
    <source>
        <dbReference type="Pfam" id="PF12215"/>
    </source>
</evidence>
<evidence type="ECO:0000313" key="3">
    <source>
        <dbReference type="EMBL" id="WPJ97016.1"/>
    </source>
</evidence>
<keyword evidence="3" id="KW-0378">Hydrolase</keyword>
<dbReference type="InterPro" id="IPR006311">
    <property type="entry name" value="TAT_signal"/>
</dbReference>
<keyword evidence="3" id="KW-0326">Glycosidase</keyword>
<dbReference type="GO" id="GO:0016798">
    <property type="term" value="F:hydrolase activity, acting on glycosyl bonds"/>
    <property type="evidence" value="ECO:0007669"/>
    <property type="project" value="UniProtKB-KW"/>
</dbReference>
<dbReference type="InterPro" id="IPR012341">
    <property type="entry name" value="6hp_glycosidase-like_sf"/>
</dbReference>
<dbReference type="InterPro" id="IPR052566">
    <property type="entry name" value="Non-lysos_glucosylceramidase"/>
</dbReference>
<feature type="domain" description="Glycosyl-hydrolase family 116 catalytic region" evidence="1">
    <location>
        <begin position="519"/>
        <end position="826"/>
    </location>
</feature>
<dbReference type="SUPFAM" id="SSF48208">
    <property type="entry name" value="Six-hairpin glycosidases"/>
    <property type="match status" value="1"/>
</dbReference>
<dbReference type="RefSeq" id="WP_319833868.1">
    <property type="nucleotide sequence ID" value="NZ_CP138858.1"/>
</dbReference>
<dbReference type="PANTHER" id="PTHR12654:SF4">
    <property type="entry name" value="PB1 DOMAIN-CONTAINING PROTEIN"/>
    <property type="match status" value="1"/>
</dbReference>
<dbReference type="Pfam" id="PF12215">
    <property type="entry name" value="Glyco_hydr_116N"/>
    <property type="match status" value="1"/>
</dbReference>
<dbReference type="PROSITE" id="PS51318">
    <property type="entry name" value="TAT"/>
    <property type="match status" value="1"/>
</dbReference>
<dbReference type="InterPro" id="IPR006775">
    <property type="entry name" value="GH116_catalytic"/>
</dbReference>
<evidence type="ECO:0000313" key="4">
    <source>
        <dbReference type="Proteomes" id="UP001324993"/>
    </source>
</evidence>
<organism evidence="3 4">
    <name type="scientific">Coraliomargarita algicola</name>
    <dbReference type="NCBI Taxonomy" id="3092156"/>
    <lineage>
        <taxon>Bacteria</taxon>
        <taxon>Pseudomonadati</taxon>
        <taxon>Verrucomicrobiota</taxon>
        <taxon>Opitutia</taxon>
        <taxon>Puniceicoccales</taxon>
        <taxon>Coraliomargaritaceae</taxon>
        <taxon>Coraliomargarita</taxon>
    </lineage>
</organism>
<reference evidence="3 4" key="1">
    <citation type="submission" date="2023-11" db="EMBL/GenBank/DDBJ databases">
        <title>Coraliomargarita sp. nov., isolated from marine algae.</title>
        <authorList>
            <person name="Lee J.K."/>
            <person name="Baek J.H."/>
            <person name="Kim J.M."/>
            <person name="Choi D.G."/>
            <person name="Jeon C.O."/>
        </authorList>
    </citation>
    <scope>NUCLEOTIDE SEQUENCE [LARGE SCALE GENOMIC DNA]</scope>
    <source>
        <strain evidence="3 4">J2-16</strain>
    </source>
</reference>
<protein>
    <submittedName>
        <fullName evidence="3">GH116 family glycosyl-hydrolase</fullName>
        <ecNumber evidence="3">3.2.1.-</ecNumber>
    </submittedName>
</protein>
<name>A0ABZ0RLC4_9BACT</name>
<dbReference type="InterPro" id="IPR024462">
    <property type="entry name" value="GH116_N"/>
</dbReference>
<dbReference type="Proteomes" id="UP001324993">
    <property type="component" value="Chromosome"/>
</dbReference>
<sequence>MVKDKPIATNKDSVLRADVSRRRFLKAGALSAAGLSFSGFPVMAGPFSKSDLSKHLIPFDKKLSAQWLASLTQRGVAEVFKGGELKYVGMPIGGMGCGQLYLGGDGKLWLWDIFKSNYYRVPNPGNKILAFPMGGHYAEPVAQGDPYSVQNGVELTQGFLIRTQAGTKTLDRQGFPDVQFRGEYPVGKVSYADADCPVTVQLEAFSPFIPLNAKDSAIPATVMRYTVTNPSDQSVEVDLGGWLQNTVCPYLPKDAQGERRNTYVQSQNRASILSSIEGAGLEAKHGYGSMSLSLLQNPQEAGLSVKAVTSLDGSVEPAAFVDQASGMQAGASASKALNDPLAGGLFAHFELAPGESRTVDFAITWFFPNYAEMDAEPLKGSRQDSRHIFRGRKRLYSNYFDSAEAVAEYLASDNKRILESTLAWNQTWYDSTLPYWLLDRSFIGLDCIATQTFHYFENGRPYGWEGVECCPGTCTHVWYYSQALGRIFPEVERAFREKVDFDNEIGMDADSGMIKDRGEYHQKGGKEALDGQAGSIMRVYREHQMSADDAFLRRMWPNVKQATEFLISKDADDNGLWEGAQPHTLDAAWYGPMGWLSSLYLGALAAAEAMALEVGDADFAKRCRTLLDRGYKNIVAEVFDGEYFIHKPTGKKALNSNKGCHIDQVIGQAWAHQVGLGRIIPKQETVSALNSIWKYNFAPDAGQYALDHREIEAAFRWYAMPGEAGLLMTTWPKGGAKEAIPGNKLRSKENPDRFTSVGGYFNECMNGFEYQVAAHMLYEGEPDSELVEKGLAIIKAVHERYGAAKRNPYNEIECGDHYARSMASYGVFLAACGFEYHGPQGYLAFAPRIQPKDFKAPFTTAEGWGTFSQKLVQDQQLEILELRHGQLRLNTLAFAPIAGSIASGAKVELDGKSIAAEFQQEAERYMLNFENGLSLKAGQKLKIQFV</sequence>
<evidence type="ECO:0000259" key="1">
    <source>
        <dbReference type="Pfam" id="PF04685"/>
    </source>
</evidence>
<gene>
    <name evidence="3" type="ORF">SH580_04755</name>
</gene>
<feature type="domain" description="Glycosyl-hydrolase family 116 N-terminal" evidence="2">
    <location>
        <begin position="89"/>
        <end position="415"/>
    </location>
</feature>
<dbReference type="PANTHER" id="PTHR12654">
    <property type="entry name" value="BILE ACID BETA-GLUCOSIDASE-RELATED"/>
    <property type="match status" value="1"/>
</dbReference>
<dbReference type="Gene3D" id="1.50.10.10">
    <property type="match status" value="1"/>
</dbReference>
<proteinExistence type="predicted"/>